<comment type="cofactor">
    <cofactor evidence="1">
        <name>Fe(3+)</name>
        <dbReference type="ChEBI" id="CHEBI:29034"/>
    </cofactor>
</comment>
<protein>
    <submittedName>
        <fullName evidence="3">Rubredoxin-like domain profile</fullName>
    </submittedName>
</protein>
<feature type="domain" description="Rubredoxin-like" evidence="2">
    <location>
        <begin position="35"/>
        <end position="75"/>
    </location>
</feature>
<dbReference type="PROSITE" id="PS50903">
    <property type="entry name" value="RUBREDOXIN_LIKE"/>
    <property type="match status" value="1"/>
</dbReference>
<proteinExistence type="predicted"/>
<evidence type="ECO:0000256" key="1">
    <source>
        <dbReference type="ARBA" id="ARBA00001965"/>
    </source>
</evidence>
<reference evidence="4" key="1">
    <citation type="submission" date="2017-09" db="EMBL/GenBank/DDBJ databases">
        <authorList>
            <person name="Shetty A S."/>
        </authorList>
    </citation>
    <scope>NUCLEOTIDE SEQUENCE [LARGE SCALE GENOMIC DNA]</scope>
</reference>
<dbReference type="InterPro" id="IPR024934">
    <property type="entry name" value="Rubredoxin-like_dom"/>
</dbReference>
<dbReference type="Gene3D" id="2.20.28.10">
    <property type="match status" value="1"/>
</dbReference>
<organism evidence="3 4">
    <name type="scientific">Anaerobutyricum hallii</name>
    <dbReference type="NCBI Taxonomy" id="39488"/>
    <lineage>
        <taxon>Bacteria</taxon>
        <taxon>Bacillati</taxon>
        <taxon>Bacillota</taxon>
        <taxon>Clostridia</taxon>
        <taxon>Lachnospirales</taxon>
        <taxon>Lachnospiraceae</taxon>
        <taxon>Anaerobutyricum</taxon>
    </lineage>
</organism>
<evidence type="ECO:0000313" key="4">
    <source>
        <dbReference type="Proteomes" id="UP000217549"/>
    </source>
</evidence>
<evidence type="ECO:0000259" key="2">
    <source>
        <dbReference type="PROSITE" id="PS50903"/>
    </source>
</evidence>
<dbReference type="STRING" id="39488.ERS852450_02208"/>
<dbReference type="InterPro" id="IPR048574">
    <property type="entry name" value="RUBY_RBDX"/>
</dbReference>
<dbReference type="RefSeq" id="WP_096240827.1">
    <property type="nucleotide sequence ID" value="NZ_LT907978.1"/>
</dbReference>
<dbReference type="AlphaFoldDB" id="A0A285PTA9"/>
<dbReference type="SUPFAM" id="SSF57802">
    <property type="entry name" value="Rubredoxin-like"/>
    <property type="match status" value="1"/>
</dbReference>
<dbReference type="Proteomes" id="UP000217549">
    <property type="component" value="Chromosome I"/>
</dbReference>
<accession>A0A285PTA9</accession>
<dbReference type="EMBL" id="LT907978">
    <property type="protein sequence ID" value="SOB72861.1"/>
    <property type="molecule type" value="Genomic_DNA"/>
</dbReference>
<dbReference type="KEGG" id="ehl:EHLA_2230"/>
<dbReference type="Pfam" id="PF21349">
    <property type="entry name" value="RUBY_RBDX"/>
    <property type="match status" value="1"/>
</dbReference>
<dbReference type="GO" id="GO:0005506">
    <property type="term" value="F:iron ion binding"/>
    <property type="evidence" value="ECO:0007669"/>
    <property type="project" value="InterPro"/>
</dbReference>
<evidence type="ECO:0000313" key="3">
    <source>
        <dbReference type="EMBL" id="SOB72861.1"/>
    </source>
</evidence>
<name>A0A285PTA9_9FIRM</name>
<keyword evidence="4" id="KW-1185">Reference proteome</keyword>
<gene>
    <name evidence="3" type="ORF">EHLA_2230</name>
</gene>
<sequence>MGSLLEEMHKMRLKEKIEELEKTGGNPHVEDHGLGGVYRCKVCGYIFDENREGRPFTTLSHCPICHVGQQQFEKIE</sequence>